<dbReference type="AlphaFoldDB" id="A0A6M5YB97"/>
<evidence type="ECO:0000256" key="1">
    <source>
        <dbReference type="ARBA" id="ARBA00010552"/>
    </source>
</evidence>
<dbReference type="EMBL" id="CP053435">
    <property type="protein sequence ID" value="QJW90511.1"/>
    <property type="molecule type" value="Genomic_DNA"/>
</dbReference>
<feature type="signal peptide" evidence="2">
    <location>
        <begin position="1"/>
        <end position="20"/>
    </location>
</feature>
<name>A0A6M5YB97_9BACT</name>
<dbReference type="KEGG" id="stae:HNV11_14560"/>
<proteinExistence type="inferred from homology"/>
<keyword evidence="2" id="KW-0732">Signal</keyword>
<keyword evidence="4" id="KW-1185">Reference proteome</keyword>
<accession>A0A6M5YB97</accession>
<dbReference type="Proteomes" id="UP000502756">
    <property type="component" value="Chromosome"/>
</dbReference>
<dbReference type="PANTHER" id="PTHR11803:SF58">
    <property type="entry name" value="PROTEIN HMF1-RELATED"/>
    <property type="match status" value="1"/>
</dbReference>
<dbReference type="InterPro" id="IPR035959">
    <property type="entry name" value="RutC-like_sf"/>
</dbReference>
<dbReference type="CDD" id="cd00448">
    <property type="entry name" value="YjgF_YER057c_UK114_family"/>
    <property type="match status" value="1"/>
</dbReference>
<comment type="similarity">
    <text evidence="1">Belongs to the RutC family.</text>
</comment>
<sequence length="150" mass="16149">MVKCSFLVLINVLLLSFAQAQTTLVPQPGYTYKVDAGVAGKQVYISGQRPFNAKGELVGAGDLSAQARQVFENLKTALGKVGMSLRDVRQVTYHIKGIEGQVDAQASQQVNNVGTAYFTQGAPKIADIKSIPKIVRDDVLIEVEVVAVKE</sequence>
<dbReference type="InterPro" id="IPR006175">
    <property type="entry name" value="YjgF/YER057c/UK114"/>
</dbReference>
<evidence type="ECO:0000313" key="4">
    <source>
        <dbReference type="Proteomes" id="UP000502756"/>
    </source>
</evidence>
<dbReference type="SUPFAM" id="SSF55298">
    <property type="entry name" value="YjgF-like"/>
    <property type="match status" value="1"/>
</dbReference>
<protein>
    <submittedName>
        <fullName evidence="3">RidA family protein</fullName>
    </submittedName>
</protein>
<gene>
    <name evidence="3" type="ORF">HNV11_14560</name>
</gene>
<dbReference type="Pfam" id="PF01042">
    <property type="entry name" value="Ribonuc_L-PSP"/>
    <property type="match status" value="1"/>
</dbReference>
<dbReference type="GO" id="GO:0005829">
    <property type="term" value="C:cytosol"/>
    <property type="evidence" value="ECO:0007669"/>
    <property type="project" value="TreeGrafter"/>
</dbReference>
<dbReference type="RefSeq" id="WP_171740355.1">
    <property type="nucleotide sequence ID" value="NZ_CP053435.1"/>
</dbReference>
<evidence type="ECO:0000256" key="2">
    <source>
        <dbReference type="SAM" id="SignalP"/>
    </source>
</evidence>
<evidence type="ECO:0000313" key="3">
    <source>
        <dbReference type="EMBL" id="QJW90511.1"/>
    </source>
</evidence>
<dbReference type="Gene3D" id="3.30.1330.40">
    <property type="entry name" value="RutC-like"/>
    <property type="match status" value="1"/>
</dbReference>
<dbReference type="GO" id="GO:0019239">
    <property type="term" value="F:deaminase activity"/>
    <property type="evidence" value="ECO:0007669"/>
    <property type="project" value="TreeGrafter"/>
</dbReference>
<organism evidence="3 4">
    <name type="scientific">Spirosoma taeanense</name>
    <dbReference type="NCBI Taxonomy" id="2735870"/>
    <lineage>
        <taxon>Bacteria</taxon>
        <taxon>Pseudomonadati</taxon>
        <taxon>Bacteroidota</taxon>
        <taxon>Cytophagia</taxon>
        <taxon>Cytophagales</taxon>
        <taxon>Cytophagaceae</taxon>
        <taxon>Spirosoma</taxon>
    </lineage>
</organism>
<dbReference type="PANTHER" id="PTHR11803">
    <property type="entry name" value="2-IMINOBUTANOATE/2-IMINOPROPANOATE DEAMINASE RIDA"/>
    <property type="match status" value="1"/>
</dbReference>
<feature type="chain" id="PRO_5026704837" evidence="2">
    <location>
        <begin position="21"/>
        <end position="150"/>
    </location>
</feature>
<reference evidence="3 4" key="1">
    <citation type="submission" date="2020-05" db="EMBL/GenBank/DDBJ databases">
        <title>Genome sequencing of Spirosoma sp. TS118.</title>
        <authorList>
            <person name="Lee J.-H."/>
            <person name="Jeong S."/>
            <person name="Zhao L."/>
            <person name="Jung J.-H."/>
            <person name="Kim M.-K."/>
            <person name="Lim S."/>
        </authorList>
    </citation>
    <scope>NUCLEOTIDE SEQUENCE [LARGE SCALE GENOMIC DNA]</scope>
    <source>
        <strain evidence="3 4">TS118</strain>
    </source>
</reference>